<dbReference type="GO" id="GO:0005634">
    <property type="term" value="C:nucleus"/>
    <property type="evidence" value="ECO:0007669"/>
    <property type="project" value="TreeGrafter"/>
</dbReference>
<gene>
    <name evidence="2" type="ORF">TBIB3V08_LOCUS6267</name>
</gene>
<protein>
    <recommendedName>
        <fullName evidence="3">Gametogenetin-binding protein 2</fullName>
    </recommendedName>
</protein>
<evidence type="ECO:0000256" key="1">
    <source>
        <dbReference type="SAM" id="MobiDB-lite"/>
    </source>
</evidence>
<feature type="compositionally biased region" description="Polar residues" evidence="1">
    <location>
        <begin position="480"/>
        <end position="491"/>
    </location>
</feature>
<evidence type="ECO:0000313" key="2">
    <source>
        <dbReference type="EMBL" id="CAD7443870.1"/>
    </source>
</evidence>
<dbReference type="EMBL" id="OD566379">
    <property type="protein sequence ID" value="CAD7443870.1"/>
    <property type="molecule type" value="Genomic_DNA"/>
</dbReference>
<dbReference type="GO" id="GO:0005737">
    <property type="term" value="C:cytoplasm"/>
    <property type="evidence" value="ECO:0007669"/>
    <property type="project" value="TreeGrafter"/>
</dbReference>
<reference evidence="2" key="1">
    <citation type="submission" date="2020-11" db="EMBL/GenBank/DDBJ databases">
        <authorList>
            <person name="Tran Van P."/>
        </authorList>
    </citation>
    <scope>NUCLEOTIDE SEQUENCE</scope>
</reference>
<evidence type="ECO:0008006" key="3">
    <source>
        <dbReference type="Google" id="ProtNLM"/>
    </source>
</evidence>
<name>A0A7R9I1F6_9NEOP</name>
<dbReference type="AlphaFoldDB" id="A0A7R9I1F6"/>
<dbReference type="InterPro" id="IPR026073">
    <property type="entry name" value="GGNBP2"/>
</dbReference>
<dbReference type="PANTHER" id="PTHR13601">
    <property type="entry name" value="GAMETOGENETIN-BINDING PROTEIN 2"/>
    <property type="match status" value="1"/>
</dbReference>
<sequence length="934" mass="106039">MARLVDVYRPGKQVSLSRRQLPLYIDDTITMVMDLNYMGFICDNPTVRGKELEEFTRKYNVMTHSELKKAFSVGYHDLMQVLSQTVPCVGCRRSVERLFAQLAESGQPTLDPLVITSNEIVSVRGDQLELPQALCTMLHDHSARLSNLVENQPRSKKSLRCGLHTLDSTRSRPSASSSDWREVWECMQPQCRKEVLIIKSATLLARLNDYLRKHRFCGECRTKVLRAYTLLTEEADPSREKGYVAALYSGIRRCLPEKHLHLQSKTEFISDLITRAEPELIGRERHAKTMETAQEEVLTCLGLCIYDRLYKIHTRLREEQSICQVLAAVAVETLCRNFEMAVDVKRGVSQLELLYEQITKEEIAKQHRKEHKKQKRRRRKEKKVELDEKENSCECDCVDGDEEVGNKLFLPCTCSDSKPTTHNNDRHKLQVLDRKTKGAPLCNCEDCLKKKLETTSISNLADTAVPNNKLVLEEMKKTQKVSANQMPSITSRKAIHLNSRRSGSSLPSNSTKKKKINAVKLARGSPEPSCQSCKVAQDGVEECLWSCVEHPGDKVGLWSSSEHSQDCGYSSENTNGSCDIASGTSSLASSPEGSEIACSDAFCNHEGDWGSECHKGPRCGGVKARGLTLQQMLEVITTFMYCSFQINYPTLDQMLEETSSFMYCSCQIDYPTFDQMLEVTSSFMYCSCQIDYPTFDQMLEVTSSFMYCSCQIDYPTFDQMLEVTSSFMYCSCQIDYPTFDQMLEVTSSFMYCSCQIDYPTFDQMLEVTSSFMYCSCQIDYPTFDQMLEVTSSFMYCSCQIDYPTLDQMLEVTSSFMYCSCQIDYPTLDQMLEVAHPVWVATLLLAYHLGTTILSTLVMDGLENMKCGVVQAVKRESSPSDEEESCIPPEEVSAFLARVGNVAEERLELRQLLKKKFDQMCSSKFLRPPRLCASN</sequence>
<accession>A0A7R9I1F6</accession>
<feature type="region of interest" description="Disordered" evidence="1">
    <location>
        <begin position="479"/>
        <end position="514"/>
    </location>
</feature>
<organism evidence="2">
    <name type="scientific">Timema bartmani</name>
    <dbReference type="NCBI Taxonomy" id="61472"/>
    <lineage>
        <taxon>Eukaryota</taxon>
        <taxon>Metazoa</taxon>
        <taxon>Ecdysozoa</taxon>
        <taxon>Arthropoda</taxon>
        <taxon>Hexapoda</taxon>
        <taxon>Insecta</taxon>
        <taxon>Pterygota</taxon>
        <taxon>Neoptera</taxon>
        <taxon>Polyneoptera</taxon>
        <taxon>Phasmatodea</taxon>
        <taxon>Timematodea</taxon>
        <taxon>Timematoidea</taxon>
        <taxon>Timematidae</taxon>
        <taxon>Timema</taxon>
    </lineage>
</organism>
<dbReference type="PANTHER" id="PTHR13601:SF2">
    <property type="entry name" value="GAMETOGENETIN-BINDING PROTEIN 2"/>
    <property type="match status" value="1"/>
</dbReference>
<feature type="compositionally biased region" description="Low complexity" evidence="1">
    <location>
        <begin position="500"/>
        <end position="510"/>
    </location>
</feature>
<proteinExistence type="predicted"/>